<keyword evidence="2" id="KW-0175">Coiled coil</keyword>
<dbReference type="EMBL" id="NWSH01004566">
    <property type="protein sequence ID" value="PCG64918.1"/>
    <property type="molecule type" value="Genomic_DNA"/>
</dbReference>
<evidence type="ECO:0000256" key="2">
    <source>
        <dbReference type="SAM" id="Coils"/>
    </source>
</evidence>
<feature type="compositionally biased region" description="Acidic residues" evidence="3">
    <location>
        <begin position="113"/>
        <end position="127"/>
    </location>
</feature>
<name>A0A2A4IZR8_HELVI</name>
<dbReference type="GO" id="GO:0006357">
    <property type="term" value="P:regulation of transcription by RNA polymerase II"/>
    <property type="evidence" value="ECO:0007669"/>
    <property type="project" value="TreeGrafter"/>
</dbReference>
<dbReference type="GO" id="GO:0003677">
    <property type="term" value="F:DNA binding"/>
    <property type="evidence" value="ECO:0007669"/>
    <property type="project" value="InterPro"/>
</dbReference>
<dbReference type="AlphaFoldDB" id="A0A2A4IZR8"/>
<evidence type="ECO:0000259" key="5">
    <source>
        <dbReference type="PROSITE" id="PS51031"/>
    </source>
</evidence>
<dbReference type="PROSITE" id="PS51031">
    <property type="entry name" value="BESS"/>
    <property type="match status" value="1"/>
</dbReference>
<evidence type="ECO:0008006" key="7">
    <source>
        <dbReference type="Google" id="ProtNLM"/>
    </source>
</evidence>
<comment type="subcellular location">
    <subcellularLocation>
        <location evidence="1">Nucleus</location>
    </subcellularLocation>
</comment>
<feature type="region of interest" description="Disordered" evidence="3">
    <location>
        <begin position="113"/>
        <end position="167"/>
    </location>
</feature>
<feature type="domain" description="MADF" evidence="4">
    <location>
        <begin position="8"/>
        <end position="115"/>
    </location>
</feature>
<accession>A0A2A4IZR8</accession>
<evidence type="ECO:0000313" key="6">
    <source>
        <dbReference type="EMBL" id="PCG64918.1"/>
    </source>
</evidence>
<evidence type="ECO:0000256" key="1">
    <source>
        <dbReference type="PROSITE-ProRule" id="PRU00371"/>
    </source>
</evidence>
<comment type="caution">
    <text evidence="6">The sequence shown here is derived from an EMBL/GenBank/DDBJ whole genome shotgun (WGS) entry which is preliminary data.</text>
</comment>
<gene>
    <name evidence="6" type="ORF">B5V51_9920</name>
</gene>
<feature type="coiled-coil region" evidence="2">
    <location>
        <begin position="172"/>
        <end position="199"/>
    </location>
</feature>
<reference evidence="6" key="1">
    <citation type="submission" date="2017-09" db="EMBL/GenBank/DDBJ databases">
        <title>Contemporary evolution of a Lepidopteran species, Heliothis virescens, in response to modern agricultural practices.</title>
        <authorList>
            <person name="Fritz M.L."/>
            <person name="Deyonke A.M."/>
            <person name="Papanicolaou A."/>
            <person name="Micinski S."/>
            <person name="Westbrook J."/>
            <person name="Gould F."/>
        </authorList>
    </citation>
    <scope>NUCLEOTIDE SEQUENCE [LARGE SCALE GENOMIC DNA]</scope>
    <source>
        <strain evidence="6">HvINT-</strain>
        <tissue evidence="6">Whole body</tissue>
    </source>
</reference>
<dbReference type="InterPro" id="IPR006578">
    <property type="entry name" value="MADF-dom"/>
</dbReference>
<dbReference type="GO" id="GO:0005634">
    <property type="term" value="C:nucleus"/>
    <property type="evidence" value="ECO:0007669"/>
    <property type="project" value="UniProtKB-SubCell"/>
</dbReference>
<dbReference type="InterPro" id="IPR004210">
    <property type="entry name" value="BESS_motif"/>
</dbReference>
<feature type="domain" description="BESS" evidence="5">
    <location>
        <begin position="198"/>
        <end position="237"/>
    </location>
</feature>
<organism evidence="6">
    <name type="scientific">Heliothis virescens</name>
    <name type="common">Tobacco budworm moth</name>
    <dbReference type="NCBI Taxonomy" id="7102"/>
    <lineage>
        <taxon>Eukaryota</taxon>
        <taxon>Metazoa</taxon>
        <taxon>Ecdysozoa</taxon>
        <taxon>Arthropoda</taxon>
        <taxon>Hexapoda</taxon>
        <taxon>Insecta</taxon>
        <taxon>Pterygota</taxon>
        <taxon>Neoptera</taxon>
        <taxon>Endopterygota</taxon>
        <taxon>Lepidoptera</taxon>
        <taxon>Glossata</taxon>
        <taxon>Ditrysia</taxon>
        <taxon>Noctuoidea</taxon>
        <taxon>Noctuidae</taxon>
        <taxon>Heliothinae</taxon>
        <taxon>Heliothis</taxon>
    </lineage>
</organism>
<dbReference type="GO" id="GO:0005667">
    <property type="term" value="C:transcription regulator complex"/>
    <property type="evidence" value="ECO:0007669"/>
    <property type="project" value="TreeGrafter"/>
</dbReference>
<dbReference type="PROSITE" id="PS51029">
    <property type="entry name" value="MADF"/>
    <property type="match status" value="1"/>
</dbReference>
<dbReference type="PANTHER" id="PTHR12243">
    <property type="entry name" value="MADF DOMAIN TRANSCRIPTION FACTOR"/>
    <property type="match status" value="1"/>
</dbReference>
<evidence type="ECO:0000259" key="4">
    <source>
        <dbReference type="PROSITE" id="PS51029"/>
    </source>
</evidence>
<dbReference type="PANTHER" id="PTHR12243:SF67">
    <property type="entry name" value="COREPRESSOR OF PANGOLIN, ISOFORM A-RELATED"/>
    <property type="match status" value="1"/>
</dbReference>
<dbReference type="InterPro" id="IPR039353">
    <property type="entry name" value="TF_Adf1"/>
</dbReference>
<sequence length="246" mass="29477">MTEIDPEKLILAVKKRPALYTKNDPNYYSNKKHKSKLWIEVCREVYAGWDHFKPQDRVENGHELQRRWKSLRTCFTRELGMQKKEKLKREQNEPYKKRKRYEHFNLMSFLLEPEEDQNGDRDSDDSASDPLESIKHEPSGFESMHVSNSSNYEVEVEPEAETSQMNRSEPYLRSMYERSENLEDKILDMLKEIKKDEEDEDRQFMLSLVPSFRKLRAKQKFEARIEILRVLKDITFQDDDDAKSNS</sequence>
<proteinExistence type="predicted"/>
<dbReference type="Pfam" id="PF02944">
    <property type="entry name" value="BESS"/>
    <property type="match status" value="1"/>
</dbReference>
<evidence type="ECO:0000256" key="3">
    <source>
        <dbReference type="SAM" id="MobiDB-lite"/>
    </source>
</evidence>
<protein>
    <recommendedName>
        <fullName evidence="7">BESS domain-containing protein</fullName>
    </recommendedName>
</protein>
<keyword evidence="1" id="KW-0539">Nucleus</keyword>
<dbReference type="Pfam" id="PF10545">
    <property type="entry name" value="MADF_DNA_bdg"/>
    <property type="match status" value="1"/>
</dbReference>
<dbReference type="SMART" id="SM00595">
    <property type="entry name" value="MADF"/>
    <property type="match status" value="1"/>
</dbReference>